<evidence type="ECO:0000256" key="6">
    <source>
        <dbReference type="ARBA" id="ARBA00012180"/>
    </source>
</evidence>
<dbReference type="GO" id="GO:0043137">
    <property type="term" value="P:DNA replication, removal of RNA primer"/>
    <property type="evidence" value="ECO:0007669"/>
    <property type="project" value="TreeGrafter"/>
</dbReference>
<comment type="function">
    <text evidence="3 14 16">Endonuclease that specifically degrades the RNA of RNA-DNA hybrids.</text>
</comment>
<comment type="subcellular location">
    <subcellularLocation>
        <location evidence="4 14">Cytoplasm</location>
    </subcellularLocation>
</comment>
<dbReference type="GO" id="GO:0005737">
    <property type="term" value="C:cytoplasm"/>
    <property type="evidence" value="ECO:0007669"/>
    <property type="project" value="UniProtKB-SubCell"/>
</dbReference>
<dbReference type="GO" id="GO:0004523">
    <property type="term" value="F:RNA-DNA hybrid ribonuclease activity"/>
    <property type="evidence" value="ECO:0007669"/>
    <property type="project" value="UniProtKB-UniRule"/>
</dbReference>
<feature type="binding site" evidence="14 15">
    <location>
        <position position="116"/>
    </location>
    <ligand>
        <name>a divalent metal cation</name>
        <dbReference type="ChEBI" id="CHEBI:60240"/>
    </ligand>
</feature>
<organism evidence="18 19">
    <name type="scientific">Candidatus Buchananbacteria bacterium RIFCSPHIGHO2_01_FULL_39_14</name>
    <dbReference type="NCBI Taxonomy" id="1797532"/>
    <lineage>
        <taxon>Bacteria</taxon>
        <taxon>Candidatus Buchananiibacteriota</taxon>
    </lineage>
</organism>
<gene>
    <name evidence="14" type="primary">rnhB</name>
    <name evidence="18" type="ORF">A2729_05720</name>
</gene>
<comment type="similarity">
    <text evidence="5 14 16">Belongs to the RNase HII family.</text>
</comment>
<dbReference type="InterPro" id="IPR012337">
    <property type="entry name" value="RNaseH-like_sf"/>
</dbReference>
<dbReference type="AlphaFoldDB" id="A0A1G1XST5"/>
<evidence type="ECO:0000256" key="4">
    <source>
        <dbReference type="ARBA" id="ARBA00004496"/>
    </source>
</evidence>
<dbReference type="STRING" id="1797532.A2729_05720"/>
<evidence type="ECO:0000256" key="10">
    <source>
        <dbReference type="ARBA" id="ARBA00022723"/>
    </source>
</evidence>
<protein>
    <recommendedName>
        <fullName evidence="7 14">Ribonuclease HII</fullName>
        <shortName evidence="14">RNase HII</shortName>
        <ecNumber evidence="6 14">3.1.26.4</ecNumber>
    </recommendedName>
</protein>
<keyword evidence="10 14" id="KW-0479">Metal-binding</keyword>
<comment type="cofactor">
    <cofactor evidence="2">
        <name>Mg(2+)</name>
        <dbReference type="ChEBI" id="CHEBI:18420"/>
    </cofactor>
</comment>
<reference evidence="18 19" key="1">
    <citation type="journal article" date="2016" name="Nat. Commun.">
        <title>Thousands of microbial genomes shed light on interconnected biogeochemical processes in an aquifer system.</title>
        <authorList>
            <person name="Anantharaman K."/>
            <person name="Brown C.T."/>
            <person name="Hug L.A."/>
            <person name="Sharon I."/>
            <person name="Castelle C.J."/>
            <person name="Probst A.J."/>
            <person name="Thomas B.C."/>
            <person name="Singh A."/>
            <person name="Wilkins M.J."/>
            <person name="Karaoz U."/>
            <person name="Brodie E.L."/>
            <person name="Williams K.H."/>
            <person name="Hubbard S.S."/>
            <person name="Banfield J.F."/>
        </authorList>
    </citation>
    <scope>NUCLEOTIDE SEQUENCE [LARGE SCALE GENOMIC DNA]</scope>
</reference>
<dbReference type="InterPro" id="IPR036397">
    <property type="entry name" value="RNaseH_sf"/>
</dbReference>
<dbReference type="GO" id="GO:0006298">
    <property type="term" value="P:mismatch repair"/>
    <property type="evidence" value="ECO:0007669"/>
    <property type="project" value="TreeGrafter"/>
</dbReference>
<dbReference type="GO" id="GO:0032299">
    <property type="term" value="C:ribonuclease H2 complex"/>
    <property type="evidence" value="ECO:0007669"/>
    <property type="project" value="TreeGrafter"/>
</dbReference>
<dbReference type="HAMAP" id="MF_00052_B">
    <property type="entry name" value="RNase_HII_B"/>
    <property type="match status" value="1"/>
</dbReference>
<feature type="binding site" evidence="14 15">
    <location>
        <position position="25"/>
    </location>
    <ligand>
        <name>a divalent metal cation</name>
        <dbReference type="ChEBI" id="CHEBI:60240"/>
    </ligand>
</feature>
<dbReference type="InterPro" id="IPR024567">
    <property type="entry name" value="RNase_HII/HIII_dom"/>
</dbReference>
<evidence type="ECO:0000313" key="18">
    <source>
        <dbReference type="EMBL" id="OGY43031.1"/>
    </source>
</evidence>
<evidence type="ECO:0000256" key="3">
    <source>
        <dbReference type="ARBA" id="ARBA00004065"/>
    </source>
</evidence>
<evidence type="ECO:0000256" key="16">
    <source>
        <dbReference type="RuleBase" id="RU003515"/>
    </source>
</evidence>
<keyword evidence="11 14" id="KW-0255">Endonuclease</keyword>
<name>A0A1G1XST5_9BACT</name>
<dbReference type="InterPro" id="IPR022898">
    <property type="entry name" value="RNase_HII"/>
</dbReference>
<comment type="caution">
    <text evidence="18">The sequence shown here is derived from an EMBL/GenBank/DDBJ whole genome shotgun (WGS) entry which is preliminary data.</text>
</comment>
<dbReference type="InterPro" id="IPR001352">
    <property type="entry name" value="RNase_HII/HIII"/>
</dbReference>
<evidence type="ECO:0000256" key="12">
    <source>
        <dbReference type="ARBA" id="ARBA00022801"/>
    </source>
</evidence>
<dbReference type="SUPFAM" id="SSF53098">
    <property type="entry name" value="Ribonuclease H-like"/>
    <property type="match status" value="1"/>
</dbReference>
<evidence type="ECO:0000259" key="17">
    <source>
        <dbReference type="PROSITE" id="PS51975"/>
    </source>
</evidence>
<keyword evidence="13 14" id="KW-0464">Manganese</keyword>
<evidence type="ECO:0000256" key="5">
    <source>
        <dbReference type="ARBA" id="ARBA00007383"/>
    </source>
</evidence>
<evidence type="ECO:0000256" key="2">
    <source>
        <dbReference type="ARBA" id="ARBA00001946"/>
    </source>
</evidence>
<dbReference type="PROSITE" id="PS51975">
    <property type="entry name" value="RNASE_H_2"/>
    <property type="match status" value="1"/>
</dbReference>
<comment type="cofactor">
    <cofactor evidence="14 15">
        <name>Mn(2+)</name>
        <dbReference type="ChEBI" id="CHEBI:29035"/>
    </cofactor>
    <cofactor evidence="14 15">
        <name>Mg(2+)</name>
        <dbReference type="ChEBI" id="CHEBI:18420"/>
    </cofactor>
    <text evidence="14 15">Manganese or magnesium. Binds 1 divalent metal ion per monomer in the absence of substrate. May bind a second metal ion after substrate binding.</text>
</comment>
<comment type="catalytic activity">
    <reaction evidence="1 14 15 16">
        <text>Endonucleolytic cleavage to 5'-phosphomonoester.</text>
        <dbReference type="EC" id="3.1.26.4"/>
    </reaction>
</comment>
<evidence type="ECO:0000256" key="8">
    <source>
        <dbReference type="ARBA" id="ARBA00022490"/>
    </source>
</evidence>
<proteinExistence type="inferred from homology"/>
<dbReference type="Gene3D" id="3.30.420.10">
    <property type="entry name" value="Ribonuclease H-like superfamily/Ribonuclease H"/>
    <property type="match status" value="1"/>
</dbReference>
<dbReference type="Proteomes" id="UP000178930">
    <property type="component" value="Unassembled WGS sequence"/>
</dbReference>
<feature type="binding site" evidence="14 15">
    <location>
        <position position="24"/>
    </location>
    <ligand>
        <name>a divalent metal cation</name>
        <dbReference type="ChEBI" id="CHEBI:60240"/>
    </ligand>
</feature>
<dbReference type="PANTHER" id="PTHR10954:SF18">
    <property type="entry name" value="RIBONUCLEASE HII"/>
    <property type="match status" value="1"/>
</dbReference>
<dbReference type="GO" id="GO:0003723">
    <property type="term" value="F:RNA binding"/>
    <property type="evidence" value="ECO:0007669"/>
    <property type="project" value="UniProtKB-UniRule"/>
</dbReference>
<dbReference type="FunFam" id="3.30.420.10:FF:000006">
    <property type="entry name" value="Ribonuclease HII"/>
    <property type="match status" value="1"/>
</dbReference>
<evidence type="ECO:0000256" key="11">
    <source>
        <dbReference type="ARBA" id="ARBA00022759"/>
    </source>
</evidence>
<sequence length="204" mass="22822">MIFPHFLKEKKLRRQGYKLIAGLDEAGKGAWAGPIVAAAVILDPKIKIKGIKDSKLLRAPERQKLFEEIISQAVGWAIGAVSQQKIDESGIVAANIMAMQQALKKLLPAPDYLLVDAIKINYQNLPALSIIDGDYKIRSIAAASIVAKVTRDRLMDELDEKYPQYGFKQHKGYGTNHHFQMIAKYGAADIHRQTFEPVKHFLND</sequence>
<dbReference type="NCBIfam" id="NF000595">
    <property type="entry name" value="PRK00015.1-3"/>
    <property type="match status" value="1"/>
</dbReference>
<feature type="domain" description="RNase H type-2" evidence="17">
    <location>
        <begin position="18"/>
        <end position="204"/>
    </location>
</feature>
<dbReference type="EMBL" id="MHIB01000046">
    <property type="protein sequence ID" value="OGY43031.1"/>
    <property type="molecule type" value="Genomic_DNA"/>
</dbReference>
<keyword evidence="8 14" id="KW-0963">Cytoplasm</keyword>
<dbReference type="PANTHER" id="PTHR10954">
    <property type="entry name" value="RIBONUCLEASE H2 SUBUNIT A"/>
    <property type="match status" value="1"/>
</dbReference>
<evidence type="ECO:0000256" key="14">
    <source>
        <dbReference type="HAMAP-Rule" id="MF_00052"/>
    </source>
</evidence>
<evidence type="ECO:0000313" key="19">
    <source>
        <dbReference type="Proteomes" id="UP000178930"/>
    </source>
</evidence>
<dbReference type="EC" id="3.1.26.4" evidence="6 14"/>
<evidence type="ECO:0000256" key="15">
    <source>
        <dbReference type="PROSITE-ProRule" id="PRU01319"/>
    </source>
</evidence>
<evidence type="ECO:0000256" key="1">
    <source>
        <dbReference type="ARBA" id="ARBA00000077"/>
    </source>
</evidence>
<keyword evidence="12 14" id="KW-0378">Hydrolase</keyword>
<evidence type="ECO:0000256" key="13">
    <source>
        <dbReference type="ARBA" id="ARBA00023211"/>
    </source>
</evidence>
<keyword evidence="9 14" id="KW-0540">Nuclease</keyword>
<dbReference type="NCBIfam" id="NF000594">
    <property type="entry name" value="PRK00015.1-1"/>
    <property type="match status" value="1"/>
</dbReference>
<evidence type="ECO:0000256" key="7">
    <source>
        <dbReference type="ARBA" id="ARBA00019179"/>
    </source>
</evidence>
<dbReference type="Pfam" id="PF01351">
    <property type="entry name" value="RNase_HII"/>
    <property type="match status" value="1"/>
</dbReference>
<dbReference type="GO" id="GO:0030145">
    <property type="term" value="F:manganese ion binding"/>
    <property type="evidence" value="ECO:0007669"/>
    <property type="project" value="UniProtKB-UniRule"/>
</dbReference>
<evidence type="ECO:0000256" key="9">
    <source>
        <dbReference type="ARBA" id="ARBA00022722"/>
    </source>
</evidence>
<dbReference type="CDD" id="cd07182">
    <property type="entry name" value="RNase_HII_bacteria_HII_like"/>
    <property type="match status" value="1"/>
</dbReference>
<accession>A0A1G1XST5</accession>